<dbReference type="PRINTS" id="PR01243">
    <property type="entry name" value="NUCDPKINASE"/>
</dbReference>
<dbReference type="InterPro" id="IPR036850">
    <property type="entry name" value="NDK-like_dom_sf"/>
</dbReference>
<dbReference type="SMART" id="SM00562">
    <property type="entry name" value="NDK"/>
    <property type="match status" value="1"/>
</dbReference>
<keyword evidence="11 13" id="KW-0460">Magnesium</keyword>
<keyword evidence="5 13" id="KW-0597">Phosphoprotein</keyword>
<name>A0A9D0YMV2_AQUAO</name>
<evidence type="ECO:0000256" key="12">
    <source>
        <dbReference type="ARBA" id="ARBA00023080"/>
    </source>
</evidence>
<keyword evidence="6 13" id="KW-0808">Transferase</keyword>
<feature type="binding site" evidence="13 14">
    <location>
        <position position="117"/>
    </location>
    <ligand>
        <name>ATP</name>
        <dbReference type="ChEBI" id="CHEBI:30616"/>
    </ligand>
</feature>
<gene>
    <name evidence="13" type="primary">ndk</name>
    <name evidence="18" type="ORF">EYH37_00695</name>
</gene>
<dbReference type="InterPro" id="IPR034907">
    <property type="entry name" value="NDK-like_dom"/>
</dbReference>
<keyword evidence="9 13" id="KW-0418">Kinase</keyword>
<evidence type="ECO:0000256" key="8">
    <source>
        <dbReference type="ARBA" id="ARBA00022741"/>
    </source>
</evidence>
<evidence type="ECO:0000256" key="11">
    <source>
        <dbReference type="ARBA" id="ARBA00022842"/>
    </source>
</evidence>
<comment type="subunit">
    <text evidence="13">Homotetramer.</text>
</comment>
<dbReference type="GO" id="GO:0006241">
    <property type="term" value="P:CTP biosynthetic process"/>
    <property type="evidence" value="ECO:0007669"/>
    <property type="project" value="UniProtKB-UniRule"/>
</dbReference>
<feature type="domain" description="Nucleoside diphosphate kinase-like" evidence="17">
    <location>
        <begin position="3"/>
        <end position="140"/>
    </location>
</feature>
<evidence type="ECO:0000256" key="4">
    <source>
        <dbReference type="ARBA" id="ARBA00022490"/>
    </source>
</evidence>
<dbReference type="GO" id="GO:0046872">
    <property type="term" value="F:metal ion binding"/>
    <property type="evidence" value="ECO:0007669"/>
    <property type="project" value="UniProtKB-KW"/>
</dbReference>
<evidence type="ECO:0000256" key="7">
    <source>
        <dbReference type="ARBA" id="ARBA00022723"/>
    </source>
</evidence>
<dbReference type="InterPro" id="IPR001564">
    <property type="entry name" value="Nucleoside_diP_kinase"/>
</dbReference>
<accession>A0A9D0YMV2</accession>
<dbReference type="CDD" id="cd04413">
    <property type="entry name" value="NDPk_I"/>
    <property type="match status" value="1"/>
</dbReference>
<feature type="binding site" evidence="13 14">
    <location>
        <position position="93"/>
    </location>
    <ligand>
        <name>ATP</name>
        <dbReference type="ChEBI" id="CHEBI:30616"/>
    </ligand>
</feature>
<comment type="caution">
    <text evidence="18">The sequence shown here is derived from an EMBL/GenBank/DDBJ whole genome shotgun (WGS) entry which is preliminary data.</text>
</comment>
<evidence type="ECO:0000256" key="13">
    <source>
        <dbReference type="HAMAP-Rule" id="MF_00451"/>
    </source>
</evidence>
<feature type="binding site" evidence="13 14">
    <location>
        <position position="59"/>
    </location>
    <ligand>
        <name>ATP</name>
        <dbReference type="ChEBI" id="CHEBI:30616"/>
    </ligand>
</feature>
<dbReference type="AlphaFoldDB" id="A0A9D0YMV2"/>
<keyword evidence="10 13" id="KW-0067">ATP-binding</keyword>
<dbReference type="PANTHER" id="PTHR46161">
    <property type="entry name" value="NUCLEOSIDE DIPHOSPHATE KINASE"/>
    <property type="match status" value="1"/>
</dbReference>
<comment type="function">
    <text evidence="13">Major role in the synthesis of nucleoside triphosphates other than ATP. The ATP gamma phosphate is transferred to the NDP beta phosphate via a ping-pong mechanism, using a phosphorylated active-site intermediate.</text>
</comment>
<evidence type="ECO:0000256" key="5">
    <source>
        <dbReference type="ARBA" id="ARBA00022553"/>
    </source>
</evidence>
<dbReference type="EC" id="2.7.4.6" evidence="2 13"/>
<dbReference type="SUPFAM" id="SSF54919">
    <property type="entry name" value="Nucleoside diphosphate kinase, NDK"/>
    <property type="match status" value="1"/>
</dbReference>
<protein>
    <recommendedName>
        <fullName evidence="3 13">Nucleoside diphosphate kinase</fullName>
        <shortName evidence="13">NDK</shortName>
        <shortName evidence="13">NDP kinase</shortName>
        <ecNumber evidence="2 13">2.7.4.6</ecNumber>
    </recommendedName>
    <alternativeName>
        <fullName evidence="13">Nucleoside-2-P kinase</fullName>
    </alternativeName>
</protein>
<dbReference type="HAMAP" id="MF_00451">
    <property type="entry name" value="NDP_kinase"/>
    <property type="match status" value="1"/>
</dbReference>
<feature type="binding site" evidence="13 14">
    <location>
        <position position="87"/>
    </location>
    <ligand>
        <name>ATP</name>
        <dbReference type="ChEBI" id="CHEBI:30616"/>
    </ligand>
</feature>
<dbReference type="FunFam" id="3.30.70.141:FF:000003">
    <property type="entry name" value="Nucleoside diphosphate kinase"/>
    <property type="match status" value="1"/>
</dbReference>
<dbReference type="InterPro" id="IPR023005">
    <property type="entry name" value="Nucleoside_diP_kinase_AS"/>
</dbReference>
<organism evidence="18 19">
    <name type="scientific">Aquifex aeolicus</name>
    <dbReference type="NCBI Taxonomy" id="63363"/>
    <lineage>
        <taxon>Bacteria</taxon>
        <taxon>Pseudomonadati</taxon>
        <taxon>Aquificota</taxon>
        <taxon>Aquificia</taxon>
        <taxon>Aquificales</taxon>
        <taxon>Aquificaceae</taxon>
        <taxon>Aquifex</taxon>
    </lineage>
</organism>
<dbReference type="PROSITE" id="PS00469">
    <property type="entry name" value="NDPK"/>
    <property type="match status" value="1"/>
</dbReference>
<evidence type="ECO:0000256" key="15">
    <source>
        <dbReference type="RuleBase" id="RU004011"/>
    </source>
</evidence>
<keyword evidence="4 13" id="KW-0963">Cytoplasm</keyword>
<evidence type="ECO:0000313" key="18">
    <source>
        <dbReference type="EMBL" id="HIP97875.1"/>
    </source>
</evidence>
<evidence type="ECO:0000256" key="3">
    <source>
        <dbReference type="ARBA" id="ARBA00017632"/>
    </source>
</evidence>
<proteinExistence type="inferred from homology"/>
<keyword evidence="8 13" id="KW-0547">Nucleotide-binding</keyword>
<reference evidence="18" key="1">
    <citation type="journal article" date="2020" name="ISME J.">
        <title>Gammaproteobacteria mediating utilization of methyl-, sulfur- and petroleum organic compounds in deep ocean hydrothermal plumes.</title>
        <authorList>
            <person name="Zhou Z."/>
            <person name="Liu Y."/>
            <person name="Pan J."/>
            <person name="Cron B.R."/>
            <person name="Toner B.M."/>
            <person name="Anantharaman K."/>
            <person name="Breier J.A."/>
            <person name="Dick G.J."/>
            <person name="Li M."/>
        </authorList>
    </citation>
    <scope>NUCLEOTIDE SEQUENCE</scope>
    <source>
        <strain evidence="18">SZUA-1501</strain>
    </source>
</reference>
<dbReference type="Gene3D" id="3.30.70.141">
    <property type="entry name" value="Nucleoside diphosphate kinase-like domain"/>
    <property type="match status" value="1"/>
</dbReference>
<keyword evidence="12 13" id="KW-0546">Nucleotide metabolism</keyword>
<sequence>MAVERTLVIVKPDAFEKGAVGKIIDRFIQEGFQLKALKMFKFTTEQAEGFYYVHKDRPFFQELVEFMTSGPVVAMVLEGENAIKRVREIIGPTDSEEARRVAPNSIRALFGTDKGKNAVHASDSPESAKYEISYIFSQLEQF</sequence>
<keyword evidence="7 13" id="KW-0479">Metal-binding</keyword>
<evidence type="ECO:0000313" key="19">
    <source>
        <dbReference type="Proteomes" id="UP000606463"/>
    </source>
</evidence>
<dbReference type="GO" id="GO:0006228">
    <property type="term" value="P:UTP biosynthetic process"/>
    <property type="evidence" value="ECO:0007669"/>
    <property type="project" value="UniProtKB-UniRule"/>
</dbReference>
<dbReference type="EMBL" id="DQVE01000007">
    <property type="protein sequence ID" value="HIP97875.1"/>
    <property type="molecule type" value="Genomic_DNA"/>
</dbReference>
<evidence type="ECO:0000256" key="16">
    <source>
        <dbReference type="RuleBase" id="RU004013"/>
    </source>
</evidence>
<comment type="catalytic activity">
    <reaction evidence="13">
        <text>a ribonucleoside 5'-diphosphate + ATP = a ribonucleoside 5'-triphosphate + ADP</text>
        <dbReference type="Rhea" id="RHEA:18113"/>
        <dbReference type="ChEBI" id="CHEBI:30616"/>
        <dbReference type="ChEBI" id="CHEBI:57930"/>
        <dbReference type="ChEBI" id="CHEBI:61557"/>
        <dbReference type="ChEBI" id="CHEBI:456216"/>
        <dbReference type="EC" id="2.7.4.6"/>
    </reaction>
</comment>
<comment type="similarity">
    <text evidence="1 13 14 15">Belongs to the NDK family.</text>
</comment>
<dbReference type="Proteomes" id="UP000606463">
    <property type="component" value="Unassembled WGS sequence"/>
</dbReference>
<evidence type="ECO:0000256" key="1">
    <source>
        <dbReference type="ARBA" id="ARBA00008142"/>
    </source>
</evidence>
<dbReference type="GO" id="GO:0005524">
    <property type="term" value="F:ATP binding"/>
    <property type="evidence" value="ECO:0007669"/>
    <property type="project" value="UniProtKB-UniRule"/>
</dbReference>
<comment type="catalytic activity">
    <reaction evidence="13 16">
        <text>a 2'-deoxyribonucleoside 5'-diphosphate + ATP = a 2'-deoxyribonucleoside 5'-triphosphate + ADP</text>
        <dbReference type="Rhea" id="RHEA:44640"/>
        <dbReference type="ChEBI" id="CHEBI:30616"/>
        <dbReference type="ChEBI" id="CHEBI:61560"/>
        <dbReference type="ChEBI" id="CHEBI:73316"/>
        <dbReference type="ChEBI" id="CHEBI:456216"/>
        <dbReference type="EC" id="2.7.4.6"/>
    </reaction>
</comment>
<dbReference type="PROSITE" id="PS51374">
    <property type="entry name" value="NDPK_LIKE"/>
    <property type="match status" value="1"/>
</dbReference>
<evidence type="ECO:0000256" key="9">
    <source>
        <dbReference type="ARBA" id="ARBA00022777"/>
    </source>
</evidence>
<feature type="binding site" evidence="13 14">
    <location>
        <position position="107"/>
    </location>
    <ligand>
        <name>ATP</name>
        <dbReference type="ChEBI" id="CHEBI:30616"/>
    </ligand>
</feature>
<evidence type="ECO:0000256" key="6">
    <source>
        <dbReference type="ARBA" id="ARBA00022679"/>
    </source>
</evidence>
<evidence type="ECO:0000259" key="17">
    <source>
        <dbReference type="SMART" id="SM00562"/>
    </source>
</evidence>
<dbReference type="GO" id="GO:0005737">
    <property type="term" value="C:cytoplasm"/>
    <property type="evidence" value="ECO:0007669"/>
    <property type="project" value="UniProtKB-SubCell"/>
</dbReference>
<dbReference type="GO" id="GO:0006183">
    <property type="term" value="P:GTP biosynthetic process"/>
    <property type="evidence" value="ECO:0007669"/>
    <property type="project" value="UniProtKB-UniRule"/>
</dbReference>
<comment type="subcellular location">
    <subcellularLocation>
        <location evidence="13">Cytoplasm</location>
    </subcellularLocation>
</comment>
<evidence type="ECO:0000256" key="10">
    <source>
        <dbReference type="ARBA" id="ARBA00022840"/>
    </source>
</evidence>
<comment type="cofactor">
    <cofactor evidence="13">
        <name>Mg(2+)</name>
        <dbReference type="ChEBI" id="CHEBI:18420"/>
    </cofactor>
</comment>
<feature type="active site" description="Pros-phosphohistidine intermediate" evidence="13 14">
    <location>
        <position position="120"/>
    </location>
</feature>
<dbReference type="GO" id="GO:0004550">
    <property type="term" value="F:nucleoside diphosphate kinase activity"/>
    <property type="evidence" value="ECO:0007669"/>
    <property type="project" value="UniProtKB-UniRule"/>
</dbReference>
<dbReference type="Pfam" id="PF00334">
    <property type="entry name" value="NDK"/>
    <property type="match status" value="1"/>
</dbReference>
<dbReference type="NCBIfam" id="NF001908">
    <property type="entry name" value="PRK00668.1"/>
    <property type="match status" value="1"/>
</dbReference>
<feature type="binding site" evidence="13 14">
    <location>
        <position position="11"/>
    </location>
    <ligand>
        <name>ATP</name>
        <dbReference type="ChEBI" id="CHEBI:30616"/>
    </ligand>
</feature>
<evidence type="ECO:0000256" key="2">
    <source>
        <dbReference type="ARBA" id="ARBA00012966"/>
    </source>
</evidence>
<dbReference type="PANTHER" id="PTHR46161:SF3">
    <property type="entry name" value="NUCLEOSIDE DIPHOSPHATE KINASE DDB_G0292928-RELATED"/>
    <property type="match status" value="1"/>
</dbReference>
<evidence type="ECO:0000256" key="14">
    <source>
        <dbReference type="PROSITE-ProRule" id="PRU00706"/>
    </source>
</evidence>